<dbReference type="GO" id="GO:0030544">
    <property type="term" value="F:Hsp70 protein binding"/>
    <property type="evidence" value="ECO:0007669"/>
    <property type="project" value="TreeGrafter"/>
</dbReference>
<dbReference type="Pfam" id="PF10274">
    <property type="entry name" value="ParcG"/>
    <property type="match status" value="2"/>
</dbReference>
<dbReference type="WBParaSite" id="TCNE_0000629601-mRNA-1">
    <property type="protein sequence ID" value="TCNE_0000629601-mRNA-1"/>
    <property type="gene ID" value="TCNE_0000629601"/>
</dbReference>
<organism evidence="2 3">
    <name type="scientific">Toxocara canis</name>
    <name type="common">Canine roundworm</name>
    <dbReference type="NCBI Taxonomy" id="6265"/>
    <lineage>
        <taxon>Eukaryota</taxon>
        <taxon>Metazoa</taxon>
        <taxon>Ecdysozoa</taxon>
        <taxon>Nematoda</taxon>
        <taxon>Chromadorea</taxon>
        <taxon>Rhabditida</taxon>
        <taxon>Spirurina</taxon>
        <taxon>Ascaridomorpha</taxon>
        <taxon>Ascaridoidea</taxon>
        <taxon>Toxocaridae</taxon>
        <taxon>Toxocara</taxon>
    </lineage>
</organism>
<proteinExistence type="predicted"/>
<reference evidence="3" key="1">
    <citation type="submission" date="2016-06" db="UniProtKB">
        <authorList>
            <consortium name="WormBaseParasite"/>
        </authorList>
    </citation>
    <scope>IDENTIFICATION</scope>
</reference>
<evidence type="ECO:0000313" key="1">
    <source>
        <dbReference type="EMBL" id="VDM37604.1"/>
    </source>
</evidence>
<dbReference type="Proteomes" id="UP000050794">
    <property type="component" value="Unassembled WGS sequence"/>
</dbReference>
<name>A0A183UCS6_TOXCA</name>
<dbReference type="GO" id="GO:0051879">
    <property type="term" value="F:Hsp90 protein binding"/>
    <property type="evidence" value="ECO:0007669"/>
    <property type="project" value="TreeGrafter"/>
</dbReference>
<evidence type="ECO:0000313" key="2">
    <source>
        <dbReference type="Proteomes" id="UP000050794"/>
    </source>
</evidence>
<dbReference type="AlphaFoldDB" id="A0A183UCS6"/>
<accession>A0A183UCS6</accession>
<protein>
    <submittedName>
        <fullName evidence="3">Parkin coregulated gene protein homolog</fullName>
    </submittedName>
</protein>
<sequence length="166" mass="18563">MDEWGKFRLMYDSGDLPVRIDHGGTGESFKKLLWTKDPRALSIESIQSLLPKFCSGLPLLDQVPALRASLFSSDIEKKKMILKLIMQITETEPCGPALVPYYRQLLPPLRAVSHSGLKTDIDYHHGATMDELVESTLNTLERTGGPNAYINIKYVIPTYQSCTGAH</sequence>
<evidence type="ECO:0000313" key="3">
    <source>
        <dbReference type="WBParaSite" id="TCNE_0000629601-mRNA-1"/>
    </source>
</evidence>
<reference evidence="1 2" key="2">
    <citation type="submission" date="2018-11" db="EMBL/GenBank/DDBJ databases">
        <authorList>
            <consortium name="Pathogen Informatics"/>
        </authorList>
    </citation>
    <scope>NUCLEOTIDE SEQUENCE [LARGE SCALE GENOMIC DNA]</scope>
</reference>
<dbReference type="InterPro" id="IPR019399">
    <property type="entry name" value="Parkin_co-regulated_protein"/>
</dbReference>
<gene>
    <name evidence="1" type="ORF">TCNE_LOCUS6296</name>
</gene>
<dbReference type="EMBL" id="UYWY01019468">
    <property type="protein sequence ID" value="VDM37604.1"/>
    <property type="molecule type" value="Genomic_DNA"/>
</dbReference>
<keyword evidence="2" id="KW-1185">Reference proteome</keyword>
<dbReference type="PANTHER" id="PTHR21207">
    <property type="entry name" value="PARKIN COREGULATED GENE PROTEIN PARK2 COREGULATED"/>
    <property type="match status" value="1"/>
</dbReference>
<dbReference type="PANTHER" id="PTHR21207:SF2">
    <property type="entry name" value="PARKIN COREGULATED GENE PROTEIN"/>
    <property type="match status" value="1"/>
</dbReference>